<dbReference type="eggNOG" id="COG1873">
    <property type="taxonomic scope" value="Bacteria"/>
</dbReference>
<feature type="signal peptide" evidence="1">
    <location>
        <begin position="1"/>
        <end position="20"/>
    </location>
</feature>
<organism evidence="3 4">
    <name type="scientific">Afipia broomeae ATCC 49717</name>
    <dbReference type="NCBI Taxonomy" id="883078"/>
    <lineage>
        <taxon>Bacteria</taxon>
        <taxon>Pseudomonadati</taxon>
        <taxon>Pseudomonadota</taxon>
        <taxon>Alphaproteobacteria</taxon>
        <taxon>Hyphomicrobiales</taxon>
        <taxon>Nitrobacteraceae</taxon>
        <taxon>Afipia</taxon>
    </lineage>
</organism>
<dbReference type="Gene3D" id="2.30.30.240">
    <property type="entry name" value="PRC-barrel domain"/>
    <property type="match status" value="1"/>
</dbReference>
<dbReference type="PANTHER" id="PTHR36505:SF1">
    <property type="entry name" value="BLR1072 PROTEIN"/>
    <property type="match status" value="1"/>
</dbReference>
<evidence type="ECO:0000313" key="4">
    <source>
        <dbReference type="Proteomes" id="UP000001096"/>
    </source>
</evidence>
<dbReference type="PATRIC" id="fig|883078.3.peg.1948"/>
<feature type="chain" id="PRO_5003920230" description="PRC-barrel domain-containing protein" evidence="1">
    <location>
        <begin position="21"/>
        <end position="129"/>
    </location>
</feature>
<gene>
    <name evidence="3" type="ORF">HMPREF9695_01898</name>
</gene>
<dbReference type="EMBL" id="AGWX01000003">
    <property type="protein sequence ID" value="EKS38058.1"/>
    <property type="molecule type" value="Genomic_DNA"/>
</dbReference>
<dbReference type="InterPro" id="IPR011033">
    <property type="entry name" value="PRC_barrel-like_sf"/>
</dbReference>
<evidence type="ECO:0000256" key="1">
    <source>
        <dbReference type="SAM" id="SignalP"/>
    </source>
</evidence>
<keyword evidence="4" id="KW-1185">Reference proteome</keyword>
<evidence type="ECO:0000313" key="3">
    <source>
        <dbReference type="EMBL" id="EKS38058.1"/>
    </source>
</evidence>
<protein>
    <recommendedName>
        <fullName evidence="2">PRC-barrel domain-containing protein</fullName>
    </recommendedName>
</protein>
<keyword evidence="1" id="KW-0732">Signal</keyword>
<proteinExistence type="predicted"/>
<dbReference type="RefSeq" id="WP_006020618.1">
    <property type="nucleotide sequence ID" value="NZ_KB375282.1"/>
</dbReference>
<dbReference type="InterPro" id="IPR027275">
    <property type="entry name" value="PRC-brl_dom"/>
</dbReference>
<dbReference type="PANTHER" id="PTHR36505">
    <property type="entry name" value="BLR1072 PROTEIN"/>
    <property type="match status" value="1"/>
</dbReference>
<reference evidence="3 4" key="1">
    <citation type="submission" date="2012-04" db="EMBL/GenBank/DDBJ databases">
        <title>The Genome Sequence of Afipia broomeae ATCC 49717.</title>
        <authorList>
            <consortium name="The Broad Institute Genome Sequencing Platform"/>
            <person name="Earl A."/>
            <person name="Ward D."/>
            <person name="Feldgarden M."/>
            <person name="Gevers D."/>
            <person name="Huys G."/>
            <person name="Walker B."/>
            <person name="Young S.K."/>
            <person name="Zeng Q."/>
            <person name="Gargeya S."/>
            <person name="Fitzgerald M."/>
            <person name="Haas B."/>
            <person name="Abouelleil A."/>
            <person name="Alvarado L."/>
            <person name="Arachchi H.M."/>
            <person name="Berlin A."/>
            <person name="Chapman S.B."/>
            <person name="Goldberg J."/>
            <person name="Griggs A."/>
            <person name="Gujja S."/>
            <person name="Hansen M."/>
            <person name="Howarth C."/>
            <person name="Imamovic A."/>
            <person name="Larimer J."/>
            <person name="McCowen C."/>
            <person name="Montmayeur A."/>
            <person name="Murphy C."/>
            <person name="Neiman D."/>
            <person name="Pearson M."/>
            <person name="Priest M."/>
            <person name="Roberts A."/>
            <person name="Saif S."/>
            <person name="Shea T."/>
            <person name="Sisk P."/>
            <person name="Sykes S."/>
            <person name="Wortman J."/>
            <person name="Nusbaum C."/>
            <person name="Birren B."/>
        </authorList>
    </citation>
    <scope>NUCLEOTIDE SEQUENCE [LARGE SCALE GENOMIC DNA]</scope>
    <source>
        <strain evidence="3 4">ATCC 49717</strain>
    </source>
</reference>
<dbReference type="Pfam" id="PF05239">
    <property type="entry name" value="PRC"/>
    <property type="match status" value="1"/>
</dbReference>
<name>K8PI62_9BRAD</name>
<evidence type="ECO:0000259" key="2">
    <source>
        <dbReference type="Pfam" id="PF05239"/>
    </source>
</evidence>
<dbReference type="SUPFAM" id="SSF50346">
    <property type="entry name" value="PRC-barrel domain"/>
    <property type="match status" value="1"/>
</dbReference>
<dbReference type="HOGENOM" id="CLU_091638_2_2_5"/>
<accession>K8PI62</accession>
<feature type="domain" description="PRC-barrel" evidence="2">
    <location>
        <begin position="38"/>
        <end position="115"/>
    </location>
</feature>
<sequence length="129" mass="13695">MKKIALVAASLAVLAGPALAQTSGTAPAEAKFSTVAKDEMFSSKLKGLNVYNQKDEKVGEITDLAIGKGEQIQAMILSVGGFLGVGEHYVAVSPSSVRVSYNKDKDTWTAKMNTTKEALKAAPEFKYPK</sequence>
<dbReference type="Proteomes" id="UP000001096">
    <property type="component" value="Unassembled WGS sequence"/>
</dbReference>
<comment type="caution">
    <text evidence="3">The sequence shown here is derived from an EMBL/GenBank/DDBJ whole genome shotgun (WGS) entry which is preliminary data.</text>
</comment>
<dbReference type="AlphaFoldDB" id="K8PI62"/>